<accession>A0A4U8TGY7</accession>
<evidence type="ECO:0000256" key="4">
    <source>
        <dbReference type="ARBA" id="ARBA00022960"/>
    </source>
</evidence>
<feature type="active site" description="Nucleophile" evidence="7">
    <location>
        <position position="170"/>
    </location>
</feature>
<comment type="similarity">
    <text evidence="2">Belongs to the YkuD family.</text>
</comment>
<evidence type="ECO:0000256" key="2">
    <source>
        <dbReference type="ARBA" id="ARBA00005992"/>
    </source>
</evidence>
<dbReference type="OrthoDB" id="9809748at2"/>
<name>A0A4U8TGY7_9HELI</name>
<evidence type="ECO:0000256" key="6">
    <source>
        <dbReference type="ARBA" id="ARBA00023316"/>
    </source>
</evidence>
<dbReference type="InterPro" id="IPR005490">
    <property type="entry name" value="LD_TPept_cat_dom"/>
</dbReference>
<dbReference type="GO" id="GO:0008360">
    <property type="term" value="P:regulation of cell shape"/>
    <property type="evidence" value="ECO:0007669"/>
    <property type="project" value="UniProtKB-UniRule"/>
</dbReference>
<sequence length="335" mass="38495">MNLYLGIDMKNILFSIKRSCLLTFILSVLALSDSAHELTKKEYWLDYLQDKSTNYGYFEDLGFLFVSDKSIPNLTLYKIKNFQLEEIQSSSALVAEGLGSKKKEGDMTTPIGVYNINNRYTKLDQYYGGLALSTTYPNAYDRSLKRTGSGIWIHGKPLNGDRKELHTRGCIVIENDLLHKYDKIVNWRDSSLLVYESELAIVTKDELATLLAFIYQYKQALESGENRAFKFYDKSFKDINGNNLATFWNAKQKELAKMKQPLAFTKINIFIYPNDSNRRLFRISFNWSNEKHDSKSYDNSNATKILNTSKTTLLSGKVELYVALQDSNPNIISQK</sequence>
<dbReference type="SUPFAM" id="SSF141523">
    <property type="entry name" value="L,D-transpeptidase catalytic domain-like"/>
    <property type="match status" value="1"/>
</dbReference>
<feature type="domain" description="L,D-TPase catalytic" evidence="8">
    <location>
        <begin position="63"/>
        <end position="195"/>
    </location>
</feature>
<evidence type="ECO:0000256" key="5">
    <source>
        <dbReference type="ARBA" id="ARBA00022984"/>
    </source>
</evidence>
<organism evidence="9 10">
    <name type="scientific">Helicobacter muridarum</name>
    <dbReference type="NCBI Taxonomy" id="216"/>
    <lineage>
        <taxon>Bacteria</taxon>
        <taxon>Pseudomonadati</taxon>
        <taxon>Campylobacterota</taxon>
        <taxon>Epsilonproteobacteria</taxon>
        <taxon>Campylobacterales</taxon>
        <taxon>Helicobacteraceae</taxon>
        <taxon>Helicobacter</taxon>
    </lineage>
</organism>
<reference evidence="9 10" key="1">
    <citation type="journal article" date="2014" name="Genome Announc.">
        <title>Draft genome sequences of eight enterohepatic helicobacter species isolated from both laboratory and wild rodents.</title>
        <authorList>
            <person name="Sheh A."/>
            <person name="Shen Z."/>
            <person name="Fox J.G."/>
        </authorList>
    </citation>
    <scope>NUCLEOTIDE SEQUENCE [LARGE SCALE GENOMIC DNA]</scope>
    <source>
        <strain evidence="9 10">ST1</strain>
    </source>
</reference>
<dbReference type="CDD" id="cd16913">
    <property type="entry name" value="YkuD_like"/>
    <property type="match status" value="1"/>
</dbReference>
<dbReference type="GO" id="GO:0071555">
    <property type="term" value="P:cell wall organization"/>
    <property type="evidence" value="ECO:0007669"/>
    <property type="project" value="UniProtKB-UniRule"/>
</dbReference>
<evidence type="ECO:0000256" key="1">
    <source>
        <dbReference type="ARBA" id="ARBA00004752"/>
    </source>
</evidence>
<proteinExistence type="inferred from homology"/>
<dbReference type="GO" id="GO:0009252">
    <property type="term" value="P:peptidoglycan biosynthetic process"/>
    <property type="evidence" value="ECO:0007669"/>
    <property type="project" value="UniProtKB-UniPathway"/>
</dbReference>
<evidence type="ECO:0000256" key="3">
    <source>
        <dbReference type="ARBA" id="ARBA00022679"/>
    </source>
</evidence>
<evidence type="ECO:0000313" key="10">
    <source>
        <dbReference type="Proteomes" id="UP000029922"/>
    </source>
</evidence>
<dbReference type="InterPro" id="IPR038063">
    <property type="entry name" value="Transpep_catalytic_dom"/>
</dbReference>
<dbReference type="GO" id="GO:0004180">
    <property type="term" value="F:carboxypeptidase activity"/>
    <property type="evidence" value="ECO:0007669"/>
    <property type="project" value="UniProtKB-ARBA"/>
</dbReference>
<dbReference type="STRING" id="216.LS73_01655"/>
<protein>
    <submittedName>
        <fullName evidence="9">Peptidase</fullName>
    </submittedName>
</protein>
<feature type="active site" description="Proton donor/acceptor" evidence="7">
    <location>
        <position position="154"/>
    </location>
</feature>
<dbReference type="EMBL" id="JRPD02000046">
    <property type="protein sequence ID" value="TLD98027.1"/>
    <property type="molecule type" value="Genomic_DNA"/>
</dbReference>
<keyword evidence="5 7" id="KW-0573">Peptidoglycan synthesis</keyword>
<dbReference type="Gene3D" id="2.40.440.10">
    <property type="entry name" value="L,D-transpeptidase catalytic domain-like"/>
    <property type="match status" value="1"/>
</dbReference>
<dbReference type="PANTHER" id="PTHR36699">
    <property type="entry name" value="LD-TRANSPEPTIDASE"/>
    <property type="match status" value="1"/>
</dbReference>
<evidence type="ECO:0000313" key="9">
    <source>
        <dbReference type="EMBL" id="TLD98027.1"/>
    </source>
</evidence>
<evidence type="ECO:0000259" key="8">
    <source>
        <dbReference type="PROSITE" id="PS52029"/>
    </source>
</evidence>
<evidence type="ECO:0000256" key="7">
    <source>
        <dbReference type="PROSITE-ProRule" id="PRU01373"/>
    </source>
</evidence>
<dbReference type="UniPathway" id="UPA00219"/>
<dbReference type="PROSITE" id="PS52029">
    <property type="entry name" value="LD_TPASE"/>
    <property type="match status" value="1"/>
</dbReference>
<comment type="caution">
    <text evidence="9">The sequence shown here is derived from an EMBL/GenBank/DDBJ whole genome shotgun (WGS) entry which is preliminary data.</text>
</comment>
<dbReference type="Proteomes" id="UP000029922">
    <property type="component" value="Unassembled WGS sequence"/>
</dbReference>
<gene>
    <name evidence="9" type="ORF">LS73_009555</name>
</gene>
<keyword evidence="6 7" id="KW-0961">Cell wall biogenesis/degradation</keyword>
<dbReference type="AlphaFoldDB" id="A0A4U8TGY7"/>
<comment type="pathway">
    <text evidence="1 7">Cell wall biogenesis; peptidoglycan biosynthesis.</text>
</comment>
<dbReference type="PANTHER" id="PTHR36699:SF1">
    <property type="entry name" value="L,D-TRANSPEPTIDASE YAFK-RELATED"/>
    <property type="match status" value="1"/>
</dbReference>
<dbReference type="GO" id="GO:0016740">
    <property type="term" value="F:transferase activity"/>
    <property type="evidence" value="ECO:0007669"/>
    <property type="project" value="UniProtKB-KW"/>
</dbReference>
<dbReference type="Pfam" id="PF03734">
    <property type="entry name" value="YkuD"/>
    <property type="match status" value="1"/>
</dbReference>
<keyword evidence="4 7" id="KW-0133">Cell shape</keyword>
<dbReference type="InterPro" id="IPR056203">
    <property type="entry name" value="Cds6_C"/>
</dbReference>
<keyword evidence="3" id="KW-0808">Transferase</keyword>
<dbReference type="Pfam" id="PF24125">
    <property type="entry name" value="Cds6_C"/>
    <property type="match status" value="1"/>
</dbReference>